<evidence type="ECO:0000256" key="4">
    <source>
        <dbReference type="ARBA" id="ARBA00023157"/>
    </source>
</evidence>
<organism evidence="6 7">
    <name type="scientific">Hippocampus comes</name>
    <name type="common">Tiger tail seahorse</name>
    <dbReference type="NCBI Taxonomy" id="109280"/>
    <lineage>
        <taxon>Eukaryota</taxon>
        <taxon>Metazoa</taxon>
        <taxon>Chordata</taxon>
        <taxon>Craniata</taxon>
        <taxon>Vertebrata</taxon>
        <taxon>Euteleostomi</taxon>
        <taxon>Actinopterygii</taxon>
        <taxon>Neopterygii</taxon>
        <taxon>Teleostei</taxon>
        <taxon>Neoteleostei</taxon>
        <taxon>Acanthomorphata</taxon>
        <taxon>Syngnathiaria</taxon>
        <taxon>Syngnathiformes</taxon>
        <taxon>Syngnathoidei</taxon>
        <taxon>Syngnathidae</taxon>
        <taxon>Hippocampus</taxon>
    </lineage>
</organism>
<dbReference type="InterPro" id="IPR003599">
    <property type="entry name" value="Ig_sub"/>
</dbReference>
<dbReference type="InterPro" id="IPR013098">
    <property type="entry name" value="Ig_I-set"/>
</dbReference>
<dbReference type="Gene3D" id="2.60.40.10">
    <property type="entry name" value="Immunoglobulins"/>
    <property type="match status" value="1"/>
</dbReference>
<evidence type="ECO:0000259" key="5">
    <source>
        <dbReference type="PROSITE" id="PS50835"/>
    </source>
</evidence>
<keyword evidence="7" id="KW-1185">Reference proteome</keyword>
<keyword evidence="2" id="KW-0963">Cytoplasm</keyword>
<dbReference type="GO" id="GO:0005737">
    <property type="term" value="C:cytoplasm"/>
    <property type="evidence" value="ECO:0007669"/>
    <property type="project" value="UniProtKB-SubCell"/>
</dbReference>
<dbReference type="SMART" id="SM00408">
    <property type="entry name" value="IGc2"/>
    <property type="match status" value="1"/>
</dbReference>
<feature type="domain" description="Ig-like" evidence="5">
    <location>
        <begin position="35"/>
        <end position="119"/>
    </location>
</feature>
<dbReference type="SMART" id="SM00409">
    <property type="entry name" value="IG"/>
    <property type="match status" value="1"/>
</dbReference>
<evidence type="ECO:0000313" key="6">
    <source>
        <dbReference type="Ensembl" id="ENSHCOP00000016370.1"/>
    </source>
</evidence>
<dbReference type="FunFam" id="2.60.40.10:FF:000228">
    <property type="entry name" value="obscurin isoform X4"/>
    <property type="match status" value="1"/>
</dbReference>
<evidence type="ECO:0000313" key="7">
    <source>
        <dbReference type="Proteomes" id="UP000264820"/>
    </source>
</evidence>
<dbReference type="InterPro" id="IPR036179">
    <property type="entry name" value="Ig-like_dom_sf"/>
</dbReference>
<dbReference type="PANTHER" id="PTHR35971:SF5">
    <property type="entry name" value="OBSCURIN LIKE CYTOSKELETAL ADAPTOR 1"/>
    <property type="match status" value="1"/>
</dbReference>
<comment type="subcellular location">
    <subcellularLocation>
        <location evidence="1">Cytoplasm</location>
    </subcellularLocation>
</comment>
<dbReference type="PANTHER" id="PTHR35971">
    <property type="entry name" value="SI:DKEY-31G6.6"/>
    <property type="match status" value="1"/>
</dbReference>
<dbReference type="PROSITE" id="PS50835">
    <property type="entry name" value="IG_LIKE"/>
    <property type="match status" value="1"/>
</dbReference>
<keyword evidence="4" id="KW-1015">Disulfide bond</keyword>
<keyword evidence="3" id="KW-0597">Phosphoprotein</keyword>
<reference evidence="6" key="2">
    <citation type="submission" date="2025-09" db="UniProtKB">
        <authorList>
            <consortium name="Ensembl"/>
        </authorList>
    </citation>
    <scope>IDENTIFICATION</scope>
</reference>
<proteinExistence type="predicted"/>
<protein>
    <recommendedName>
        <fullName evidence="5">Ig-like domain-containing protein</fullName>
    </recommendedName>
</protein>
<dbReference type="InterPro" id="IPR052385">
    <property type="entry name" value="Obscurin/Obscurin-like_Reg"/>
</dbReference>
<dbReference type="GeneTree" id="ENSGT00940000177473"/>
<dbReference type="STRING" id="109280.ENSHCOP00000016370"/>
<dbReference type="InterPro" id="IPR013783">
    <property type="entry name" value="Ig-like_fold"/>
</dbReference>
<reference evidence="6" key="1">
    <citation type="submission" date="2025-08" db="UniProtKB">
        <authorList>
            <consortium name="Ensembl"/>
        </authorList>
    </citation>
    <scope>IDENTIFICATION</scope>
</reference>
<sequence>MRAKAWLCSVSSPKPASLSSGGKKNSVFVPVPTSPVLFKKTLDSQEGTEGEKVTLSCETSSPTCKVTWRKGSTLLSHGEKYSIDQSAAIHTLVIHKLRPEDSGEYSCDTGDKKSAATVTVKGKSDHVALCMNLFVDLTGNCNQSEHFVRLCVCPATDW</sequence>
<name>A0A3Q3DN76_HIPCM</name>
<dbReference type="AlphaFoldDB" id="A0A3Q3DN76"/>
<dbReference type="InterPro" id="IPR007110">
    <property type="entry name" value="Ig-like_dom"/>
</dbReference>
<evidence type="ECO:0000256" key="3">
    <source>
        <dbReference type="ARBA" id="ARBA00022553"/>
    </source>
</evidence>
<accession>A0A3Q3DN76</accession>
<dbReference type="Pfam" id="PF07679">
    <property type="entry name" value="I-set"/>
    <property type="match status" value="1"/>
</dbReference>
<dbReference type="SUPFAM" id="SSF48726">
    <property type="entry name" value="Immunoglobulin"/>
    <property type="match status" value="1"/>
</dbReference>
<dbReference type="InterPro" id="IPR003598">
    <property type="entry name" value="Ig_sub2"/>
</dbReference>
<evidence type="ECO:0000256" key="2">
    <source>
        <dbReference type="ARBA" id="ARBA00022490"/>
    </source>
</evidence>
<evidence type="ECO:0000256" key="1">
    <source>
        <dbReference type="ARBA" id="ARBA00004496"/>
    </source>
</evidence>
<dbReference type="OMA" id="YIMEQKA"/>
<dbReference type="Proteomes" id="UP000264820">
    <property type="component" value="Unplaced"/>
</dbReference>
<dbReference type="Ensembl" id="ENSHCOT00000024521.1">
    <property type="protein sequence ID" value="ENSHCOP00000016370.1"/>
    <property type="gene ID" value="ENSHCOG00000020118.1"/>
</dbReference>